<dbReference type="PANTHER" id="PTHR33055:SF13">
    <property type="entry name" value="TRANSPOSASE"/>
    <property type="match status" value="1"/>
</dbReference>
<dbReference type="InterPro" id="IPR003346">
    <property type="entry name" value="Transposase_20"/>
</dbReference>
<dbReference type="GO" id="GO:0004803">
    <property type="term" value="F:transposase activity"/>
    <property type="evidence" value="ECO:0007669"/>
    <property type="project" value="InterPro"/>
</dbReference>
<reference evidence="3 4" key="1">
    <citation type="journal article" date="2011" name="Stand. Genomic Sci.">
        <title>Non-contiguous finished genome sequence and contextual data of the filamentous soil bacterium Ktedonobacter racemifer type strain (SOSP1-21).</title>
        <authorList>
            <person name="Chang Y.J."/>
            <person name="Land M."/>
            <person name="Hauser L."/>
            <person name="Chertkov O."/>
            <person name="Del Rio T.G."/>
            <person name="Nolan M."/>
            <person name="Copeland A."/>
            <person name="Tice H."/>
            <person name="Cheng J.F."/>
            <person name="Lucas S."/>
            <person name="Han C."/>
            <person name="Goodwin L."/>
            <person name="Pitluck S."/>
            <person name="Ivanova N."/>
            <person name="Ovchinikova G."/>
            <person name="Pati A."/>
            <person name="Chen A."/>
            <person name="Palaniappan K."/>
            <person name="Mavromatis K."/>
            <person name="Liolios K."/>
            <person name="Brettin T."/>
            <person name="Fiebig A."/>
            <person name="Rohde M."/>
            <person name="Abt B."/>
            <person name="Goker M."/>
            <person name="Detter J.C."/>
            <person name="Woyke T."/>
            <person name="Bristow J."/>
            <person name="Eisen J.A."/>
            <person name="Markowitz V."/>
            <person name="Hugenholtz P."/>
            <person name="Kyrpides N.C."/>
            <person name="Klenk H.P."/>
            <person name="Lapidus A."/>
        </authorList>
    </citation>
    <scope>NUCLEOTIDE SEQUENCE [LARGE SCALE GENOMIC DNA]</scope>
    <source>
        <strain evidence="4">DSM 44963</strain>
    </source>
</reference>
<evidence type="ECO:0000313" key="3">
    <source>
        <dbReference type="EMBL" id="EFH87963.1"/>
    </source>
</evidence>
<gene>
    <name evidence="3" type="ORF">Krac_9327</name>
</gene>
<dbReference type="InterPro" id="IPR002525">
    <property type="entry name" value="Transp_IS110-like_N"/>
</dbReference>
<dbReference type="InterPro" id="IPR047650">
    <property type="entry name" value="Transpos_IS110"/>
</dbReference>
<dbReference type="eggNOG" id="COG3547">
    <property type="taxonomic scope" value="Bacteria"/>
</dbReference>
<dbReference type="GO" id="GO:0003677">
    <property type="term" value="F:DNA binding"/>
    <property type="evidence" value="ECO:0007669"/>
    <property type="project" value="InterPro"/>
</dbReference>
<sequence>MTTSIPTRFVALDVHRKYLVVGAVDAGQKVVLSPRRFGFEAFEAWAPTHLTPSDLVVLEATANAWLLYDQVKPFVADVLVAHPQAVKLISAARVKTDSRDTIKLASLLAANLIPAIWVPPHPVRELRALVAHRKRLVQQRTQAGNRLHGVLHRHNLTLPPGKPFAAHQREWWLSLDLPASEKLRLQQDLSLYQSLEELVKGGEAELSRLSTCHPWIKQVPFLIQLPGLGVLSVMSVLVAIGDITRFPSAKHLVGYAGLGASIHDSGETHRGGGITKEGRSDLRGVMVEAAWVAVEHHPHWKAQFERLTNRIGKQKAIVAVARKLLVATWHVLIEQEADSNAHIEAVARKLMNWIAHTGATPGKKRDRLLLLYEQLDRLGLSEEVEQVDYYGSTYRLSTKQKLIRAAQQRKET</sequence>
<dbReference type="STRING" id="485913.Krac_9327"/>
<keyword evidence="4" id="KW-1185">Reference proteome</keyword>
<dbReference type="RefSeq" id="WP_007903615.1">
    <property type="nucleotide sequence ID" value="NZ_ADVG01000001.1"/>
</dbReference>
<feature type="domain" description="Transposase IS116/IS110/IS902 C-terminal" evidence="2">
    <location>
        <begin position="222"/>
        <end position="304"/>
    </location>
</feature>
<dbReference type="OrthoDB" id="273556at2"/>
<dbReference type="GO" id="GO:0006313">
    <property type="term" value="P:DNA transposition"/>
    <property type="evidence" value="ECO:0007669"/>
    <property type="project" value="InterPro"/>
</dbReference>
<dbReference type="EMBL" id="ADVG01000001">
    <property type="protein sequence ID" value="EFH87963.1"/>
    <property type="molecule type" value="Genomic_DNA"/>
</dbReference>
<comment type="caution">
    <text evidence="3">The sequence shown here is derived from an EMBL/GenBank/DDBJ whole genome shotgun (WGS) entry which is preliminary data.</text>
</comment>
<accession>D6TBH9</accession>
<dbReference type="NCBIfam" id="NF033542">
    <property type="entry name" value="transpos_IS110"/>
    <property type="match status" value="1"/>
</dbReference>
<evidence type="ECO:0000259" key="2">
    <source>
        <dbReference type="Pfam" id="PF02371"/>
    </source>
</evidence>
<evidence type="ECO:0000259" key="1">
    <source>
        <dbReference type="Pfam" id="PF01548"/>
    </source>
</evidence>
<dbReference type="Pfam" id="PF02371">
    <property type="entry name" value="Transposase_20"/>
    <property type="match status" value="1"/>
</dbReference>
<dbReference type="Pfam" id="PF01548">
    <property type="entry name" value="DEDD_Tnp_IS110"/>
    <property type="match status" value="1"/>
</dbReference>
<evidence type="ECO:0000313" key="4">
    <source>
        <dbReference type="Proteomes" id="UP000004508"/>
    </source>
</evidence>
<feature type="domain" description="Transposase IS110-like N-terminal" evidence="1">
    <location>
        <begin position="10"/>
        <end position="153"/>
    </location>
</feature>
<proteinExistence type="predicted"/>
<dbReference type="AlphaFoldDB" id="D6TBH9"/>
<name>D6TBH9_KTERA</name>
<dbReference type="Proteomes" id="UP000004508">
    <property type="component" value="Unassembled WGS sequence"/>
</dbReference>
<protein>
    <submittedName>
        <fullName evidence="3">Transposase IS116/IS110/IS902 family protein</fullName>
    </submittedName>
</protein>
<organism evidence="3 4">
    <name type="scientific">Ktedonobacter racemifer DSM 44963</name>
    <dbReference type="NCBI Taxonomy" id="485913"/>
    <lineage>
        <taxon>Bacteria</taxon>
        <taxon>Bacillati</taxon>
        <taxon>Chloroflexota</taxon>
        <taxon>Ktedonobacteria</taxon>
        <taxon>Ktedonobacterales</taxon>
        <taxon>Ktedonobacteraceae</taxon>
        <taxon>Ktedonobacter</taxon>
    </lineage>
</organism>
<dbReference type="PANTHER" id="PTHR33055">
    <property type="entry name" value="TRANSPOSASE FOR INSERTION SEQUENCE ELEMENT IS1111A"/>
    <property type="match status" value="1"/>
</dbReference>
<dbReference type="InParanoid" id="D6TBH9"/>